<dbReference type="OrthoDB" id="9804819at2"/>
<evidence type="ECO:0000256" key="2">
    <source>
        <dbReference type="ARBA" id="ARBA00022741"/>
    </source>
</evidence>
<evidence type="ECO:0000259" key="4">
    <source>
        <dbReference type="PROSITE" id="PS50893"/>
    </source>
</evidence>
<proteinExistence type="predicted"/>
<dbReference type="Pfam" id="PF00005">
    <property type="entry name" value="ABC_tran"/>
    <property type="match status" value="1"/>
</dbReference>
<keyword evidence="1" id="KW-0813">Transport</keyword>
<reference evidence="5 6" key="1">
    <citation type="submission" date="2013-02" db="EMBL/GenBank/DDBJ databases">
        <title>Genome sequence of Clostridium saccharoperbutylacetonicum N1-4(HMT).</title>
        <authorList>
            <person name="Poehlein A."/>
            <person name="Daniel R."/>
        </authorList>
    </citation>
    <scope>NUCLEOTIDE SEQUENCE [LARGE SCALE GENOMIC DNA]</scope>
    <source>
        <strain evidence="6">N1-4(HMT)</strain>
    </source>
</reference>
<accession>M1MCI3</accession>
<dbReference type="RefSeq" id="WP_015390454.1">
    <property type="nucleotide sequence ID" value="NC_020291.1"/>
</dbReference>
<keyword evidence="3 5" id="KW-0067">ATP-binding</keyword>
<dbReference type="InterPro" id="IPR027417">
    <property type="entry name" value="P-loop_NTPase"/>
</dbReference>
<dbReference type="InterPro" id="IPR050763">
    <property type="entry name" value="ABC_transporter_ATP-binding"/>
</dbReference>
<dbReference type="KEGG" id="csr:Cspa_c03100"/>
<evidence type="ECO:0000313" key="5">
    <source>
        <dbReference type="EMBL" id="AGF54128.1"/>
    </source>
</evidence>
<dbReference type="AlphaFoldDB" id="M1MCI3"/>
<dbReference type="eggNOG" id="COG4586">
    <property type="taxonomic scope" value="Bacteria"/>
</dbReference>
<dbReference type="Proteomes" id="UP000011728">
    <property type="component" value="Chromosome"/>
</dbReference>
<dbReference type="InterPro" id="IPR003439">
    <property type="entry name" value="ABC_transporter-like_ATP-bd"/>
</dbReference>
<keyword evidence="6" id="KW-1185">Reference proteome</keyword>
<evidence type="ECO:0000256" key="3">
    <source>
        <dbReference type="ARBA" id="ARBA00022840"/>
    </source>
</evidence>
<dbReference type="InterPro" id="IPR003593">
    <property type="entry name" value="AAA+_ATPase"/>
</dbReference>
<keyword evidence="2" id="KW-0547">Nucleotide-binding</keyword>
<name>M1MCI3_9CLOT</name>
<gene>
    <name evidence="5" type="ORF">Cspa_c03100</name>
</gene>
<dbReference type="STRING" id="36745.CLSAP_03050"/>
<protein>
    <submittedName>
        <fullName evidence="5">ABC transporter ATP-binding protein</fullName>
    </submittedName>
</protein>
<dbReference type="PATRIC" id="fig|931276.5.peg.291"/>
<dbReference type="GO" id="GO:0016887">
    <property type="term" value="F:ATP hydrolysis activity"/>
    <property type="evidence" value="ECO:0007669"/>
    <property type="project" value="InterPro"/>
</dbReference>
<dbReference type="Gene3D" id="3.40.50.300">
    <property type="entry name" value="P-loop containing nucleotide triphosphate hydrolases"/>
    <property type="match status" value="1"/>
</dbReference>
<feature type="domain" description="ABC transporter" evidence="4">
    <location>
        <begin position="28"/>
        <end position="261"/>
    </location>
</feature>
<organism evidence="5 6">
    <name type="scientific">Clostridium saccharoperbutylacetonicum N1-4(HMT)</name>
    <dbReference type="NCBI Taxonomy" id="931276"/>
    <lineage>
        <taxon>Bacteria</taxon>
        <taxon>Bacillati</taxon>
        <taxon>Bacillota</taxon>
        <taxon>Clostridia</taxon>
        <taxon>Eubacteriales</taxon>
        <taxon>Clostridiaceae</taxon>
        <taxon>Clostridium</taxon>
    </lineage>
</organism>
<dbReference type="SMART" id="SM00382">
    <property type="entry name" value="AAA"/>
    <property type="match status" value="1"/>
</dbReference>
<evidence type="ECO:0000256" key="1">
    <source>
        <dbReference type="ARBA" id="ARBA00022448"/>
    </source>
</evidence>
<dbReference type="PROSITE" id="PS50893">
    <property type="entry name" value="ABC_TRANSPORTER_2"/>
    <property type="match status" value="1"/>
</dbReference>
<sequence>MNINNIVIKAEHLSMVYKKPVMQEGKLGMLKDMFKRQYSYYEALSDVSVSVREGEILGYIGPNGAGKSTTIKILTGVMHPTSGSVTVNGISPHKKRIENGKSIALVSGQRSNLYWDLPVYDSFELHKRIYKIPDKQYDENMDMFQQLLNIQSFFKTPVRQLSLGQRIMSDFALAFLHNPSVAYLDEPTIGLDISAKENIIKFLKQINQQRKVTMMITSHDLSDIDNLCEKILILDKGKNIYEGPKDKLIKEYCNEQCTIVMEIENLHNIKDLSILQFCQISKNGNKVNISFSRQKTSPAEIMMNIMNKGYNVKDFTILETSLEDAIRVIYRNAKNNVL</sequence>
<dbReference type="GO" id="GO:0005524">
    <property type="term" value="F:ATP binding"/>
    <property type="evidence" value="ECO:0007669"/>
    <property type="project" value="UniProtKB-KW"/>
</dbReference>
<dbReference type="PANTHER" id="PTHR42711">
    <property type="entry name" value="ABC TRANSPORTER ATP-BINDING PROTEIN"/>
    <property type="match status" value="1"/>
</dbReference>
<dbReference type="EMBL" id="CP004121">
    <property type="protein sequence ID" value="AGF54128.1"/>
    <property type="molecule type" value="Genomic_DNA"/>
</dbReference>
<dbReference type="HOGENOM" id="CLU_000604_1_2_9"/>
<dbReference type="PANTHER" id="PTHR42711:SF1">
    <property type="entry name" value="ABC-TRANSPORT PROTEIN, ATP-BINDING COMPONENT"/>
    <property type="match status" value="1"/>
</dbReference>
<dbReference type="SUPFAM" id="SSF52540">
    <property type="entry name" value="P-loop containing nucleoside triphosphate hydrolases"/>
    <property type="match status" value="1"/>
</dbReference>
<evidence type="ECO:0000313" key="6">
    <source>
        <dbReference type="Proteomes" id="UP000011728"/>
    </source>
</evidence>